<evidence type="ECO:0000313" key="1">
    <source>
        <dbReference type="EMBL" id="ATF10077.1"/>
    </source>
</evidence>
<name>A0A291BAQ4_9GAMM</name>
<dbReference type="AlphaFoldDB" id="A0A291BAQ4"/>
<evidence type="ECO:0000313" key="2">
    <source>
        <dbReference type="Proteomes" id="UP000218160"/>
    </source>
</evidence>
<reference evidence="2" key="1">
    <citation type="submission" date="2017-04" db="EMBL/GenBank/DDBJ databases">
        <title>Genome evolution of the luminous symbionts of deep sea anglerfish.</title>
        <authorList>
            <person name="Hendry T.A."/>
        </authorList>
    </citation>
    <scope>NUCLEOTIDE SEQUENCE [LARGE SCALE GENOMIC DNA]</scope>
    <source>
        <plasmid evidence="2">pcc1</plasmid>
    </source>
</reference>
<keyword evidence="2" id="KW-1185">Reference proteome</keyword>
<dbReference type="KEGG" id="elux:BTN50_1639"/>
<organism evidence="1 2">
    <name type="scientific">Candidatus Enterovibrio altilux</name>
    <dbReference type="NCBI Taxonomy" id="1927128"/>
    <lineage>
        <taxon>Bacteria</taxon>
        <taxon>Pseudomonadati</taxon>
        <taxon>Pseudomonadota</taxon>
        <taxon>Gammaproteobacteria</taxon>
        <taxon>Vibrionales</taxon>
        <taxon>Vibrionaceae</taxon>
        <taxon>Enterovibrio</taxon>
    </lineage>
</organism>
<keyword evidence="1" id="KW-0614">Plasmid</keyword>
<sequence length="57" mass="6211">MQLFGKCLPGHLLRNLSISSMHKHLNLALDVEVLISLQGGLSAIDAKQFVENLRAIG</sequence>
<accession>A0A291BAQ4</accession>
<dbReference type="EMBL" id="CP020661">
    <property type="protein sequence ID" value="ATF10077.1"/>
    <property type="molecule type" value="Genomic_DNA"/>
</dbReference>
<geneLocation type="plasmid" evidence="2">
    <name>pcc1</name>
</geneLocation>
<proteinExistence type="predicted"/>
<gene>
    <name evidence="1" type="ORF">BTN50_1639</name>
</gene>
<protein>
    <submittedName>
        <fullName evidence="1">Uncharacterized protein</fullName>
    </submittedName>
</protein>
<dbReference type="Proteomes" id="UP000218160">
    <property type="component" value="Plasmid pCC1"/>
</dbReference>